<dbReference type="EMBL" id="BAABME010020509">
    <property type="protein sequence ID" value="GAA0160617.1"/>
    <property type="molecule type" value="Genomic_DNA"/>
</dbReference>
<keyword evidence="2" id="KW-1185">Reference proteome</keyword>
<protein>
    <submittedName>
        <fullName evidence="1">Uncharacterized protein</fullName>
    </submittedName>
</protein>
<comment type="caution">
    <text evidence="1">The sequence shown here is derived from an EMBL/GenBank/DDBJ whole genome shotgun (WGS) entry which is preliminary data.</text>
</comment>
<gene>
    <name evidence="1" type="ORF">LIER_39067</name>
</gene>
<evidence type="ECO:0000313" key="2">
    <source>
        <dbReference type="Proteomes" id="UP001454036"/>
    </source>
</evidence>
<evidence type="ECO:0000313" key="1">
    <source>
        <dbReference type="EMBL" id="GAA0160617.1"/>
    </source>
</evidence>
<organism evidence="1 2">
    <name type="scientific">Lithospermum erythrorhizon</name>
    <name type="common">Purple gromwell</name>
    <name type="synonym">Lithospermum officinale var. erythrorhizon</name>
    <dbReference type="NCBI Taxonomy" id="34254"/>
    <lineage>
        <taxon>Eukaryota</taxon>
        <taxon>Viridiplantae</taxon>
        <taxon>Streptophyta</taxon>
        <taxon>Embryophyta</taxon>
        <taxon>Tracheophyta</taxon>
        <taxon>Spermatophyta</taxon>
        <taxon>Magnoliopsida</taxon>
        <taxon>eudicotyledons</taxon>
        <taxon>Gunneridae</taxon>
        <taxon>Pentapetalae</taxon>
        <taxon>asterids</taxon>
        <taxon>lamiids</taxon>
        <taxon>Boraginales</taxon>
        <taxon>Boraginaceae</taxon>
        <taxon>Boraginoideae</taxon>
        <taxon>Lithospermeae</taxon>
        <taxon>Lithospermum</taxon>
    </lineage>
</organism>
<accession>A0AAV3QEL0</accession>
<sequence>MEKTTAIEPTLKISGKFICEHGAAALGKQEQLQQIGDTKRGIGSIVAAYLGHVSSETETTYGRDLQQGIGEIGKIWLGNQNSATQIQNDSQQQDVGN</sequence>
<dbReference type="AlphaFoldDB" id="A0AAV3QEL0"/>
<reference evidence="1 2" key="1">
    <citation type="submission" date="2024-01" db="EMBL/GenBank/DDBJ databases">
        <title>The complete chloroplast genome sequence of Lithospermum erythrorhizon: insights into the phylogenetic relationship among Boraginaceae species and the maternal lineages of purple gromwells.</title>
        <authorList>
            <person name="Okada T."/>
            <person name="Watanabe K."/>
        </authorList>
    </citation>
    <scope>NUCLEOTIDE SEQUENCE [LARGE SCALE GENOMIC DNA]</scope>
</reference>
<dbReference type="Proteomes" id="UP001454036">
    <property type="component" value="Unassembled WGS sequence"/>
</dbReference>
<name>A0AAV3QEL0_LITER</name>
<proteinExistence type="predicted"/>